<sequence>MAIQSDGRAASEAILENVWASYIGGEEADNRKKNAPEVSKSWQELPTLDGGEGSIDDILKRLPSLGRWISMGADAWEELLEGVTIPARNNTKTTCSQEESKSPACSLMQSKLVNVEKVRKVAAKHYRGVRRRPWGKYAAEIRDSSRKGARVWLGTFETAEEAAMAYDKAALRIRGPKAYLNFPLDTVAKAMGTDCSINDFNVSSATISQGGETSYTFSGCSGGDKISCPPKRVSRDWDNEPMMIQQPSIKRMASMEEVFGDDFGVVEFQDLGTDYLDSLLSSF</sequence>
<evidence type="ECO:0000256" key="3">
    <source>
        <dbReference type="ARBA" id="ARBA00023125"/>
    </source>
</evidence>
<dbReference type="PANTHER" id="PTHR31190">
    <property type="entry name" value="DNA-BINDING DOMAIN"/>
    <property type="match status" value="1"/>
</dbReference>
<comment type="similarity">
    <text evidence="6">Belongs to the AP2/ERF transcription factor family. ERF subfamily.</text>
</comment>
<keyword evidence="2" id="KW-0805">Transcription regulation</keyword>
<evidence type="ECO:0000313" key="9">
    <source>
        <dbReference type="Proteomes" id="UP001141552"/>
    </source>
</evidence>
<dbReference type="SUPFAM" id="SSF54171">
    <property type="entry name" value="DNA-binding domain"/>
    <property type="match status" value="1"/>
</dbReference>
<dbReference type="InterPro" id="IPR001471">
    <property type="entry name" value="AP2/ERF_dom"/>
</dbReference>
<comment type="subcellular location">
    <subcellularLocation>
        <location evidence="1">Nucleus</location>
    </subcellularLocation>
</comment>
<dbReference type="Gene3D" id="3.30.730.10">
    <property type="entry name" value="AP2/ERF domain"/>
    <property type="match status" value="1"/>
</dbReference>
<dbReference type="AlphaFoldDB" id="A0A9Q0G168"/>
<reference evidence="8" key="1">
    <citation type="submission" date="2022-02" db="EMBL/GenBank/DDBJ databases">
        <authorList>
            <person name="Henning P.M."/>
            <person name="McCubbin A.G."/>
            <person name="Shore J.S."/>
        </authorList>
    </citation>
    <scope>NUCLEOTIDE SEQUENCE</scope>
    <source>
        <strain evidence="8">F60SS</strain>
        <tissue evidence="8">Leaves</tissue>
    </source>
</reference>
<protein>
    <recommendedName>
        <fullName evidence="7">AP2/ERF domain-containing protein</fullName>
    </recommendedName>
</protein>
<dbReference type="InterPro" id="IPR036955">
    <property type="entry name" value="AP2/ERF_dom_sf"/>
</dbReference>
<gene>
    <name evidence="8" type="ORF">Tsubulata_002070</name>
</gene>
<organism evidence="8 9">
    <name type="scientific">Turnera subulata</name>
    <dbReference type="NCBI Taxonomy" id="218843"/>
    <lineage>
        <taxon>Eukaryota</taxon>
        <taxon>Viridiplantae</taxon>
        <taxon>Streptophyta</taxon>
        <taxon>Embryophyta</taxon>
        <taxon>Tracheophyta</taxon>
        <taxon>Spermatophyta</taxon>
        <taxon>Magnoliopsida</taxon>
        <taxon>eudicotyledons</taxon>
        <taxon>Gunneridae</taxon>
        <taxon>Pentapetalae</taxon>
        <taxon>rosids</taxon>
        <taxon>fabids</taxon>
        <taxon>Malpighiales</taxon>
        <taxon>Passifloraceae</taxon>
        <taxon>Turnera</taxon>
    </lineage>
</organism>
<proteinExistence type="inferred from homology"/>
<evidence type="ECO:0000256" key="5">
    <source>
        <dbReference type="ARBA" id="ARBA00023242"/>
    </source>
</evidence>
<dbReference type="InterPro" id="IPR044808">
    <property type="entry name" value="ERF_plant"/>
</dbReference>
<evidence type="ECO:0000259" key="7">
    <source>
        <dbReference type="PROSITE" id="PS51032"/>
    </source>
</evidence>
<dbReference type="FunFam" id="3.30.730.10:FF:000001">
    <property type="entry name" value="Ethylene-responsive transcription factor 2"/>
    <property type="match status" value="1"/>
</dbReference>
<dbReference type="EMBL" id="JAKUCV010003048">
    <property type="protein sequence ID" value="KAJ4840410.1"/>
    <property type="molecule type" value="Genomic_DNA"/>
</dbReference>
<dbReference type="OrthoDB" id="740418at2759"/>
<keyword evidence="4" id="KW-0804">Transcription</keyword>
<evidence type="ECO:0000256" key="6">
    <source>
        <dbReference type="ARBA" id="ARBA00024343"/>
    </source>
</evidence>
<keyword evidence="5" id="KW-0539">Nucleus</keyword>
<name>A0A9Q0G168_9ROSI</name>
<comment type="caution">
    <text evidence="8">The sequence shown here is derived from an EMBL/GenBank/DDBJ whole genome shotgun (WGS) entry which is preliminary data.</text>
</comment>
<dbReference type="CDD" id="cd00018">
    <property type="entry name" value="AP2"/>
    <property type="match status" value="1"/>
</dbReference>
<dbReference type="InterPro" id="IPR016177">
    <property type="entry name" value="DNA-bd_dom_sf"/>
</dbReference>
<dbReference type="Proteomes" id="UP001141552">
    <property type="component" value="Unassembled WGS sequence"/>
</dbReference>
<dbReference type="PROSITE" id="PS51032">
    <property type="entry name" value="AP2_ERF"/>
    <property type="match status" value="1"/>
</dbReference>
<evidence type="ECO:0000256" key="2">
    <source>
        <dbReference type="ARBA" id="ARBA00023015"/>
    </source>
</evidence>
<dbReference type="GO" id="GO:0009873">
    <property type="term" value="P:ethylene-activated signaling pathway"/>
    <property type="evidence" value="ECO:0007669"/>
    <property type="project" value="InterPro"/>
</dbReference>
<dbReference type="PRINTS" id="PR00367">
    <property type="entry name" value="ETHRSPELEMNT"/>
</dbReference>
<reference evidence="8" key="2">
    <citation type="journal article" date="2023" name="Plants (Basel)">
        <title>Annotation of the Turnera subulata (Passifloraceae) Draft Genome Reveals the S-Locus Evolved after the Divergence of Turneroideae from Passifloroideae in a Stepwise Manner.</title>
        <authorList>
            <person name="Henning P.M."/>
            <person name="Roalson E.H."/>
            <person name="Mir W."/>
            <person name="McCubbin A.G."/>
            <person name="Shore J.S."/>
        </authorList>
    </citation>
    <scope>NUCLEOTIDE SEQUENCE</scope>
    <source>
        <strain evidence="8">F60SS</strain>
    </source>
</reference>
<dbReference type="GO" id="GO:0003700">
    <property type="term" value="F:DNA-binding transcription factor activity"/>
    <property type="evidence" value="ECO:0007669"/>
    <property type="project" value="InterPro"/>
</dbReference>
<dbReference type="GO" id="GO:0003677">
    <property type="term" value="F:DNA binding"/>
    <property type="evidence" value="ECO:0007669"/>
    <property type="project" value="UniProtKB-KW"/>
</dbReference>
<feature type="domain" description="AP2/ERF" evidence="7">
    <location>
        <begin position="125"/>
        <end position="183"/>
    </location>
</feature>
<accession>A0A9Q0G168</accession>
<dbReference type="SMART" id="SM00380">
    <property type="entry name" value="AP2"/>
    <property type="match status" value="1"/>
</dbReference>
<evidence type="ECO:0000256" key="1">
    <source>
        <dbReference type="ARBA" id="ARBA00004123"/>
    </source>
</evidence>
<evidence type="ECO:0000256" key="4">
    <source>
        <dbReference type="ARBA" id="ARBA00023163"/>
    </source>
</evidence>
<keyword evidence="3" id="KW-0238">DNA-binding</keyword>
<evidence type="ECO:0000313" key="8">
    <source>
        <dbReference type="EMBL" id="KAJ4840410.1"/>
    </source>
</evidence>
<dbReference type="Pfam" id="PF00847">
    <property type="entry name" value="AP2"/>
    <property type="match status" value="1"/>
</dbReference>
<dbReference type="GO" id="GO:0005634">
    <property type="term" value="C:nucleus"/>
    <property type="evidence" value="ECO:0007669"/>
    <property type="project" value="UniProtKB-SubCell"/>
</dbReference>
<keyword evidence="9" id="KW-1185">Reference proteome</keyword>